<dbReference type="InterPro" id="IPR012340">
    <property type="entry name" value="NA-bd_OB-fold"/>
</dbReference>
<evidence type="ECO:0000256" key="2">
    <source>
        <dbReference type="PROSITE-ProRule" id="PRU00252"/>
    </source>
</evidence>
<dbReference type="EMBL" id="JAVRRT010000011">
    <property type="protein sequence ID" value="KAK5167361.1"/>
    <property type="molecule type" value="Genomic_DNA"/>
</dbReference>
<gene>
    <name evidence="4" type="primary">RIM1</name>
    <name evidence="4" type="ORF">LTR77_007060</name>
</gene>
<protein>
    <submittedName>
        <fullName evidence="4">SsDNA-binding protein, mitochondrial</fullName>
    </submittedName>
</protein>
<dbReference type="InterPro" id="IPR000424">
    <property type="entry name" value="Primosome_PriB/ssb"/>
</dbReference>
<dbReference type="GO" id="GO:0003697">
    <property type="term" value="F:single-stranded DNA binding"/>
    <property type="evidence" value="ECO:0007669"/>
    <property type="project" value="InterPro"/>
</dbReference>
<evidence type="ECO:0000256" key="3">
    <source>
        <dbReference type="SAM" id="MobiDB-lite"/>
    </source>
</evidence>
<keyword evidence="5" id="KW-1185">Reference proteome</keyword>
<organism evidence="4 5">
    <name type="scientific">Saxophila tyrrhenica</name>
    <dbReference type="NCBI Taxonomy" id="1690608"/>
    <lineage>
        <taxon>Eukaryota</taxon>
        <taxon>Fungi</taxon>
        <taxon>Dikarya</taxon>
        <taxon>Ascomycota</taxon>
        <taxon>Pezizomycotina</taxon>
        <taxon>Dothideomycetes</taxon>
        <taxon>Dothideomycetidae</taxon>
        <taxon>Mycosphaerellales</taxon>
        <taxon>Extremaceae</taxon>
        <taxon>Saxophila</taxon>
    </lineage>
</organism>
<dbReference type="CDD" id="cd04496">
    <property type="entry name" value="SSB_OBF"/>
    <property type="match status" value="1"/>
</dbReference>
<reference evidence="4 5" key="1">
    <citation type="submission" date="2023-08" db="EMBL/GenBank/DDBJ databases">
        <title>Black Yeasts Isolated from many extreme environments.</title>
        <authorList>
            <person name="Coleine C."/>
            <person name="Stajich J.E."/>
            <person name="Selbmann L."/>
        </authorList>
    </citation>
    <scope>NUCLEOTIDE SEQUENCE [LARGE SCALE GENOMIC DNA]</scope>
    <source>
        <strain evidence="4 5">CCFEE 5935</strain>
    </source>
</reference>
<dbReference type="Proteomes" id="UP001337655">
    <property type="component" value="Unassembled WGS sequence"/>
</dbReference>
<dbReference type="PROSITE" id="PS50935">
    <property type="entry name" value="SSB"/>
    <property type="match status" value="1"/>
</dbReference>
<proteinExistence type="predicted"/>
<dbReference type="AlphaFoldDB" id="A0AAV9P5K2"/>
<comment type="caution">
    <text evidence="4">The sequence shown here is derived from an EMBL/GenBank/DDBJ whole genome shotgun (WGS) entry which is preliminary data.</text>
</comment>
<dbReference type="Pfam" id="PF00436">
    <property type="entry name" value="SSB"/>
    <property type="match status" value="1"/>
</dbReference>
<dbReference type="GeneID" id="89928396"/>
<keyword evidence="1 2" id="KW-0238">DNA-binding</keyword>
<evidence type="ECO:0000313" key="5">
    <source>
        <dbReference type="Proteomes" id="UP001337655"/>
    </source>
</evidence>
<name>A0AAV9P5K2_9PEZI</name>
<dbReference type="SUPFAM" id="SSF50249">
    <property type="entry name" value="Nucleic acid-binding proteins"/>
    <property type="match status" value="1"/>
</dbReference>
<evidence type="ECO:0000256" key="1">
    <source>
        <dbReference type="ARBA" id="ARBA00023125"/>
    </source>
</evidence>
<accession>A0AAV9P5K2</accession>
<feature type="region of interest" description="Disordered" evidence="3">
    <location>
        <begin position="125"/>
        <end position="165"/>
    </location>
</feature>
<dbReference type="RefSeq" id="XP_064657067.1">
    <property type="nucleotide sequence ID" value="XM_064804297.1"/>
</dbReference>
<evidence type="ECO:0000313" key="4">
    <source>
        <dbReference type="EMBL" id="KAK5167361.1"/>
    </source>
</evidence>
<dbReference type="Gene3D" id="2.40.50.140">
    <property type="entry name" value="Nucleic acid-binding proteins"/>
    <property type="match status" value="1"/>
</dbReference>
<sequence length="165" mass="17797">MQALRSLPRAAALSARAFSTTTPRALAKMQIIGRLADQPECLPSSTGREVSKFALGVNTGPRDEHGNRATSWFNVASFMEDGPQRDLLLSLPKGTQMFVEAEAKMDSYEVDGNRRTALNLVMRNFETLSRPQSAREPSDSRGPSGGPESDKDSAAEEPLSGVGQS</sequence>